<reference evidence="2 3" key="1">
    <citation type="submission" date="2020-08" db="EMBL/GenBank/DDBJ databases">
        <title>Genomic Encyclopedia of Type Strains, Phase IV (KMG-IV): sequencing the most valuable type-strain genomes for metagenomic binning, comparative biology and taxonomic classification.</title>
        <authorList>
            <person name="Goeker M."/>
        </authorList>
    </citation>
    <scope>NUCLEOTIDE SEQUENCE [LARGE SCALE GENOMIC DNA]</scope>
    <source>
        <strain evidence="2 3">DSM 104969</strain>
    </source>
</reference>
<proteinExistence type="predicted"/>
<dbReference type="EMBL" id="JACIEP010000007">
    <property type="protein sequence ID" value="MBB4036403.1"/>
    <property type="molecule type" value="Genomic_DNA"/>
</dbReference>
<evidence type="ECO:0000313" key="3">
    <source>
        <dbReference type="Proteomes" id="UP000555103"/>
    </source>
</evidence>
<dbReference type="RefSeq" id="WP_221232987.1">
    <property type="nucleotide sequence ID" value="NZ_JACIEP010000007.1"/>
</dbReference>
<accession>A0A840CX10</accession>
<organism evidence="2 3">
    <name type="scientific">Dysgonomonas hofstadii</name>
    <dbReference type="NCBI Taxonomy" id="637886"/>
    <lineage>
        <taxon>Bacteria</taxon>
        <taxon>Pseudomonadati</taxon>
        <taxon>Bacteroidota</taxon>
        <taxon>Bacteroidia</taxon>
        <taxon>Bacteroidales</taxon>
        <taxon>Dysgonomonadaceae</taxon>
        <taxon>Dysgonomonas</taxon>
    </lineage>
</organism>
<dbReference type="InterPro" id="IPR028956">
    <property type="entry name" value="Imm51"/>
</dbReference>
<gene>
    <name evidence="2" type="ORF">GGR21_002305</name>
</gene>
<feature type="signal peptide" evidence="1">
    <location>
        <begin position="1"/>
        <end position="21"/>
    </location>
</feature>
<dbReference type="Proteomes" id="UP000555103">
    <property type="component" value="Unassembled WGS sequence"/>
</dbReference>
<sequence length="165" mass="19434">MWKIIAIVLTISVLCCCNSSAQKNDSKKQNTQVQDTVNEYNRRHLKEYVRKNINKEYNSISVLFENEIDKVLTIGQKIEEIDNKAYMNGYNWDVLFNYYLAKNYPDILVGLESDPEAGCYIASYKLNEENEVRADKFIEIIKSLIENEEELYRIVREEGNNIEWD</sequence>
<dbReference type="Pfam" id="PF15595">
    <property type="entry name" value="Imm51"/>
    <property type="match status" value="1"/>
</dbReference>
<name>A0A840CX10_9BACT</name>
<keyword evidence="1" id="KW-0732">Signal</keyword>
<keyword evidence="3" id="KW-1185">Reference proteome</keyword>
<evidence type="ECO:0000256" key="1">
    <source>
        <dbReference type="SAM" id="SignalP"/>
    </source>
</evidence>
<comment type="caution">
    <text evidence="2">The sequence shown here is derived from an EMBL/GenBank/DDBJ whole genome shotgun (WGS) entry which is preliminary data.</text>
</comment>
<protein>
    <recommendedName>
        <fullName evidence="4">Lipoprotein</fullName>
    </recommendedName>
</protein>
<feature type="chain" id="PRO_5032458968" description="Lipoprotein" evidence="1">
    <location>
        <begin position="22"/>
        <end position="165"/>
    </location>
</feature>
<dbReference type="AlphaFoldDB" id="A0A840CX10"/>
<evidence type="ECO:0000313" key="2">
    <source>
        <dbReference type="EMBL" id="MBB4036403.1"/>
    </source>
</evidence>
<evidence type="ECO:0008006" key="4">
    <source>
        <dbReference type="Google" id="ProtNLM"/>
    </source>
</evidence>